<keyword evidence="1" id="KW-0812">Transmembrane</keyword>
<organism evidence="2 3">
    <name type="scientific">Prevotella veroralis F0319</name>
    <dbReference type="NCBI Taxonomy" id="649761"/>
    <lineage>
        <taxon>Bacteria</taxon>
        <taxon>Pseudomonadati</taxon>
        <taxon>Bacteroidota</taxon>
        <taxon>Bacteroidia</taxon>
        <taxon>Bacteroidales</taxon>
        <taxon>Prevotellaceae</taxon>
        <taxon>Prevotella</taxon>
    </lineage>
</organism>
<keyword evidence="3" id="KW-1185">Reference proteome</keyword>
<dbReference type="AlphaFoldDB" id="C9MTL5"/>
<comment type="caution">
    <text evidence="2">The sequence shown here is derived from an EMBL/GenBank/DDBJ whole genome shotgun (WGS) entry which is preliminary data.</text>
</comment>
<sequence length="101" mass="11502">MPFLIVQRYNGSLSALTRSSLADGEKNLHRRIFLFQGGIAIFCIRAVVFISPNLAGLGRRREYRHDKNTAYSDSLDARRNNQQQIGLTIIRTICCLYNLLS</sequence>
<dbReference type="Proteomes" id="UP000003327">
    <property type="component" value="Unassembled WGS sequence"/>
</dbReference>
<accession>C9MTL5</accession>
<keyword evidence="1" id="KW-0472">Membrane</keyword>
<reference evidence="2 3" key="1">
    <citation type="submission" date="2009-09" db="EMBL/GenBank/DDBJ databases">
        <authorList>
            <person name="Weinstock G."/>
            <person name="Sodergren E."/>
            <person name="Clifton S."/>
            <person name="Fulton L."/>
            <person name="Fulton B."/>
            <person name="Courtney L."/>
            <person name="Fronick C."/>
            <person name="Harrison M."/>
            <person name="Strong C."/>
            <person name="Farmer C."/>
            <person name="Delahaunty K."/>
            <person name="Markovic C."/>
            <person name="Hall O."/>
            <person name="Minx P."/>
            <person name="Tomlinson C."/>
            <person name="Mitreva M."/>
            <person name="Nelson J."/>
            <person name="Hou S."/>
            <person name="Wollam A."/>
            <person name="Pepin K.H."/>
            <person name="Johnson M."/>
            <person name="Bhonagiri V."/>
            <person name="Nash W.E."/>
            <person name="Warren W."/>
            <person name="Chinwalla A."/>
            <person name="Mardis E.R."/>
            <person name="Wilson R.K."/>
        </authorList>
    </citation>
    <scope>NUCLEOTIDE SEQUENCE [LARGE SCALE GENOMIC DNA]</scope>
    <source>
        <strain evidence="2 3">F0319</strain>
    </source>
</reference>
<feature type="transmembrane region" description="Helical" evidence="1">
    <location>
        <begin position="33"/>
        <end position="55"/>
    </location>
</feature>
<name>C9MTL5_9BACT</name>
<dbReference type="EMBL" id="ACVA01000076">
    <property type="protein sequence ID" value="EEX17122.1"/>
    <property type="molecule type" value="Genomic_DNA"/>
</dbReference>
<keyword evidence="1" id="KW-1133">Transmembrane helix</keyword>
<gene>
    <name evidence="2" type="ORF">HMPREF0973_02993</name>
</gene>
<proteinExistence type="predicted"/>
<evidence type="ECO:0000313" key="2">
    <source>
        <dbReference type="EMBL" id="EEX17122.1"/>
    </source>
</evidence>
<dbReference type="HOGENOM" id="CLU_2289037_0_0_10"/>
<evidence type="ECO:0000313" key="3">
    <source>
        <dbReference type="Proteomes" id="UP000003327"/>
    </source>
</evidence>
<protein>
    <submittedName>
        <fullName evidence="2">Uncharacterized protein</fullName>
    </submittedName>
</protein>
<evidence type="ECO:0000256" key="1">
    <source>
        <dbReference type="SAM" id="Phobius"/>
    </source>
</evidence>
<dbReference type="STRING" id="649761.HMPREF0973_02993"/>